<dbReference type="PROSITE" id="PS51257">
    <property type="entry name" value="PROKAR_LIPOPROTEIN"/>
    <property type="match status" value="1"/>
</dbReference>
<keyword evidence="2" id="KW-1185">Reference proteome</keyword>
<comment type="caution">
    <text evidence="1">The sequence shown here is derived from an EMBL/GenBank/DDBJ whole genome shotgun (WGS) entry which is preliminary data.</text>
</comment>
<gene>
    <name evidence="1" type="ORF">GCM10007363_12190</name>
</gene>
<protein>
    <recommendedName>
        <fullName evidence="3">Lipoprotein</fullName>
    </recommendedName>
</protein>
<dbReference type="EMBL" id="BMDE01000003">
    <property type="protein sequence ID" value="GGH91691.1"/>
    <property type="molecule type" value="Genomic_DNA"/>
</dbReference>
<proteinExistence type="predicted"/>
<evidence type="ECO:0008006" key="3">
    <source>
        <dbReference type="Google" id="ProtNLM"/>
    </source>
</evidence>
<evidence type="ECO:0000313" key="1">
    <source>
        <dbReference type="EMBL" id="GGH91691.1"/>
    </source>
</evidence>
<evidence type="ECO:0000313" key="2">
    <source>
        <dbReference type="Proteomes" id="UP000655550"/>
    </source>
</evidence>
<sequence length="151" mass="17068">MLKKIMLISLLLGLLVGCGDKESSTVKVVGNTADEGREQVADSQAITAIYLPGGAGLDFGKKPVAVTESKWEDKKLFIYEFEFEDSMHETLDNAISEIMIERGYSRVEASDPRFIKYVYYQKGKDIINVSYSKSVREGFVRNTLLKIWWAK</sequence>
<reference evidence="2" key="1">
    <citation type="journal article" date="2019" name="Int. J. Syst. Evol. Microbiol.">
        <title>The Global Catalogue of Microorganisms (GCM) 10K type strain sequencing project: providing services to taxonomists for standard genome sequencing and annotation.</title>
        <authorList>
            <consortium name="The Broad Institute Genomics Platform"/>
            <consortium name="The Broad Institute Genome Sequencing Center for Infectious Disease"/>
            <person name="Wu L."/>
            <person name="Ma J."/>
        </authorList>
    </citation>
    <scope>NUCLEOTIDE SEQUENCE [LARGE SCALE GENOMIC DNA]</scope>
    <source>
        <strain evidence="2">CCM 8778</strain>
    </source>
</reference>
<accession>A0ABQ2ALV4</accession>
<name>A0ABQ2ALV4_9PSED</name>
<dbReference type="RefSeq" id="WP_093986631.1">
    <property type="nucleotide sequence ID" value="NZ_BMDE01000003.1"/>
</dbReference>
<dbReference type="Proteomes" id="UP000655550">
    <property type="component" value="Unassembled WGS sequence"/>
</dbReference>
<organism evidence="1 2">
    <name type="scientific">Pseudomonas fluvialis</name>
    <dbReference type="NCBI Taxonomy" id="1793966"/>
    <lineage>
        <taxon>Bacteria</taxon>
        <taxon>Pseudomonadati</taxon>
        <taxon>Pseudomonadota</taxon>
        <taxon>Gammaproteobacteria</taxon>
        <taxon>Pseudomonadales</taxon>
        <taxon>Pseudomonadaceae</taxon>
        <taxon>Pseudomonas</taxon>
    </lineage>
</organism>